<reference evidence="2" key="3">
    <citation type="journal article" date="2017" name="Nature">
        <title>Genome sequence of the progenitor of the wheat D genome Aegilops tauschii.</title>
        <authorList>
            <person name="Luo M.C."/>
            <person name="Gu Y.Q."/>
            <person name="Puiu D."/>
            <person name="Wang H."/>
            <person name="Twardziok S.O."/>
            <person name="Deal K.R."/>
            <person name="Huo N."/>
            <person name="Zhu T."/>
            <person name="Wang L."/>
            <person name="Wang Y."/>
            <person name="McGuire P.E."/>
            <person name="Liu S."/>
            <person name="Long H."/>
            <person name="Ramasamy R.K."/>
            <person name="Rodriguez J.C."/>
            <person name="Van S.L."/>
            <person name="Yuan L."/>
            <person name="Wang Z."/>
            <person name="Xia Z."/>
            <person name="Xiao L."/>
            <person name="Anderson O.D."/>
            <person name="Ouyang S."/>
            <person name="Liang Y."/>
            <person name="Zimin A.V."/>
            <person name="Pertea G."/>
            <person name="Qi P."/>
            <person name="Bennetzen J.L."/>
            <person name="Dai X."/>
            <person name="Dawson M.W."/>
            <person name="Muller H.G."/>
            <person name="Kugler K."/>
            <person name="Rivarola-Duarte L."/>
            <person name="Spannagl M."/>
            <person name="Mayer K.F.X."/>
            <person name="Lu F.H."/>
            <person name="Bevan M.W."/>
            <person name="Leroy P."/>
            <person name="Li P."/>
            <person name="You F.M."/>
            <person name="Sun Q."/>
            <person name="Liu Z."/>
            <person name="Lyons E."/>
            <person name="Wicker T."/>
            <person name="Salzberg S.L."/>
            <person name="Devos K.M."/>
            <person name="Dvorak J."/>
        </authorList>
    </citation>
    <scope>NUCLEOTIDE SEQUENCE [LARGE SCALE GENOMIC DNA]</scope>
    <source>
        <strain evidence="2">cv. AL8/78</strain>
    </source>
</reference>
<reference evidence="2" key="4">
    <citation type="submission" date="2019-03" db="UniProtKB">
        <authorList>
            <consortium name="EnsemblPlants"/>
        </authorList>
    </citation>
    <scope>IDENTIFICATION</scope>
</reference>
<feature type="region of interest" description="Disordered" evidence="1">
    <location>
        <begin position="79"/>
        <end position="103"/>
    </location>
</feature>
<feature type="compositionally biased region" description="Low complexity" evidence="1">
    <location>
        <begin position="80"/>
        <end position="95"/>
    </location>
</feature>
<proteinExistence type="predicted"/>
<dbReference type="Proteomes" id="UP000015105">
    <property type="component" value="Chromosome 3D"/>
</dbReference>
<dbReference type="AlphaFoldDB" id="A0A453FWX8"/>
<reference evidence="3" key="1">
    <citation type="journal article" date="2014" name="Science">
        <title>Ancient hybridizations among the ancestral genomes of bread wheat.</title>
        <authorList>
            <consortium name="International Wheat Genome Sequencing Consortium,"/>
            <person name="Marcussen T."/>
            <person name="Sandve S.R."/>
            <person name="Heier L."/>
            <person name="Spannagl M."/>
            <person name="Pfeifer M."/>
            <person name="Jakobsen K.S."/>
            <person name="Wulff B.B."/>
            <person name="Steuernagel B."/>
            <person name="Mayer K.F."/>
            <person name="Olsen O.A."/>
        </authorList>
    </citation>
    <scope>NUCLEOTIDE SEQUENCE [LARGE SCALE GENOMIC DNA]</scope>
    <source>
        <strain evidence="3">cv. AL8/78</strain>
    </source>
</reference>
<dbReference type="Gramene" id="AET3Gv20813400.1">
    <property type="protein sequence ID" value="AET3Gv20813400.1"/>
    <property type="gene ID" value="AET3Gv20813400"/>
</dbReference>
<evidence type="ECO:0000313" key="2">
    <source>
        <dbReference type="EnsemblPlants" id="AET3Gv20813400.1"/>
    </source>
</evidence>
<organism evidence="2 3">
    <name type="scientific">Aegilops tauschii subsp. strangulata</name>
    <name type="common">Goatgrass</name>
    <dbReference type="NCBI Taxonomy" id="200361"/>
    <lineage>
        <taxon>Eukaryota</taxon>
        <taxon>Viridiplantae</taxon>
        <taxon>Streptophyta</taxon>
        <taxon>Embryophyta</taxon>
        <taxon>Tracheophyta</taxon>
        <taxon>Spermatophyta</taxon>
        <taxon>Magnoliopsida</taxon>
        <taxon>Liliopsida</taxon>
        <taxon>Poales</taxon>
        <taxon>Poaceae</taxon>
        <taxon>BOP clade</taxon>
        <taxon>Pooideae</taxon>
        <taxon>Triticodae</taxon>
        <taxon>Triticeae</taxon>
        <taxon>Triticinae</taxon>
        <taxon>Aegilops</taxon>
    </lineage>
</organism>
<reference evidence="2" key="5">
    <citation type="journal article" date="2021" name="G3 (Bethesda)">
        <title>Aegilops tauschii genome assembly Aet v5.0 features greater sequence contiguity and improved annotation.</title>
        <authorList>
            <person name="Wang L."/>
            <person name="Zhu T."/>
            <person name="Rodriguez J.C."/>
            <person name="Deal K.R."/>
            <person name="Dubcovsky J."/>
            <person name="McGuire P.E."/>
            <person name="Lux T."/>
            <person name="Spannagl M."/>
            <person name="Mayer K.F.X."/>
            <person name="Baldrich P."/>
            <person name="Meyers B.C."/>
            <person name="Huo N."/>
            <person name="Gu Y.Q."/>
            <person name="Zhou H."/>
            <person name="Devos K.M."/>
            <person name="Bennetzen J.L."/>
            <person name="Unver T."/>
            <person name="Budak H."/>
            <person name="Gulick P.J."/>
            <person name="Galiba G."/>
            <person name="Kalapos B."/>
            <person name="Nelson D.R."/>
            <person name="Li P."/>
            <person name="You F.M."/>
            <person name="Luo M.C."/>
            <person name="Dvorak J."/>
        </authorList>
    </citation>
    <scope>NUCLEOTIDE SEQUENCE [LARGE SCALE GENOMIC DNA]</scope>
    <source>
        <strain evidence="2">cv. AL8/78</strain>
    </source>
</reference>
<dbReference type="EnsemblPlants" id="AET3Gv20813400.1">
    <property type="protein sequence ID" value="AET3Gv20813400.1"/>
    <property type="gene ID" value="AET3Gv20813400"/>
</dbReference>
<keyword evidence="3" id="KW-1185">Reference proteome</keyword>
<reference evidence="3" key="2">
    <citation type="journal article" date="2017" name="Nat. Plants">
        <title>The Aegilops tauschii genome reveals multiple impacts of transposons.</title>
        <authorList>
            <person name="Zhao G."/>
            <person name="Zou C."/>
            <person name="Li K."/>
            <person name="Wang K."/>
            <person name="Li T."/>
            <person name="Gao L."/>
            <person name="Zhang X."/>
            <person name="Wang H."/>
            <person name="Yang Z."/>
            <person name="Liu X."/>
            <person name="Jiang W."/>
            <person name="Mao L."/>
            <person name="Kong X."/>
            <person name="Jiao Y."/>
            <person name="Jia J."/>
        </authorList>
    </citation>
    <scope>NUCLEOTIDE SEQUENCE [LARGE SCALE GENOMIC DNA]</scope>
    <source>
        <strain evidence="3">cv. AL8/78</strain>
    </source>
</reference>
<feature type="region of interest" description="Disordered" evidence="1">
    <location>
        <begin position="128"/>
        <end position="162"/>
    </location>
</feature>
<sequence>MRGRRGGGCCSFPSPLLLAHGVAARAQTQPGRLLLLVPIPPAACGPSWCSRPRTAGAPLPVRDRRGCCLCPSRPAPLLPARTSASTTRSSELTSSMPASAWPGPPQLAPVTAGARCCPCTCRPPPLRADSTASARTPARSCFAGSDISQRRRRSLQGREEGD</sequence>
<evidence type="ECO:0000313" key="3">
    <source>
        <dbReference type="Proteomes" id="UP000015105"/>
    </source>
</evidence>
<accession>A0A453FWX8</accession>
<name>A0A453FWX8_AEGTS</name>
<protein>
    <submittedName>
        <fullName evidence="2">Uncharacterized protein</fullName>
    </submittedName>
</protein>
<evidence type="ECO:0000256" key="1">
    <source>
        <dbReference type="SAM" id="MobiDB-lite"/>
    </source>
</evidence>